<proteinExistence type="predicted"/>
<dbReference type="GO" id="GO:0016887">
    <property type="term" value="F:ATP hydrolysis activity"/>
    <property type="evidence" value="ECO:0007669"/>
    <property type="project" value="InterPro"/>
</dbReference>
<dbReference type="EMBL" id="BMKR01000042">
    <property type="protein sequence ID" value="GGG07110.1"/>
    <property type="molecule type" value="Genomic_DNA"/>
</dbReference>
<dbReference type="PANTHER" id="PTHR42711">
    <property type="entry name" value="ABC TRANSPORTER ATP-BINDING PROTEIN"/>
    <property type="match status" value="1"/>
</dbReference>
<evidence type="ECO:0000256" key="3">
    <source>
        <dbReference type="ARBA" id="ARBA00022840"/>
    </source>
</evidence>
<feature type="domain" description="ABC transporter" evidence="4">
    <location>
        <begin position="22"/>
        <end position="255"/>
    </location>
</feature>
<dbReference type="InterPro" id="IPR003439">
    <property type="entry name" value="ABC_transporter-like_ATP-bd"/>
</dbReference>
<evidence type="ECO:0000256" key="1">
    <source>
        <dbReference type="ARBA" id="ARBA00022448"/>
    </source>
</evidence>
<reference evidence="5" key="1">
    <citation type="journal article" date="2014" name="Int. J. Syst. Evol. Microbiol.">
        <title>Complete genome sequence of Corynebacterium casei LMG S-19264T (=DSM 44701T), isolated from a smear-ripened cheese.</title>
        <authorList>
            <consortium name="US DOE Joint Genome Institute (JGI-PGF)"/>
            <person name="Walter F."/>
            <person name="Albersmeier A."/>
            <person name="Kalinowski J."/>
            <person name="Ruckert C."/>
        </authorList>
    </citation>
    <scope>NUCLEOTIDE SEQUENCE</scope>
    <source>
        <strain evidence="5">CGMCC 1.16134</strain>
    </source>
</reference>
<dbReference type="Gene3D" id="3.40.50.300">
    <property type="entry name" value="P-loop containing nucleotide triphosphate hydrolases"/>
    <property type="match status" value="1"/>
</dbReference>
<dbReference type="InterPro" id="IPR003593">
    <property type="entry name" value="AAA+_ATPase"/>
</dbReference>
<organism evidence="5 6">
    <name type="scientific">Paenibacillus albidus</name>
    <dbReference type="NCBI Taxonomy" id="2041023"/>
    <lineage>
        <taxon>Bacteria</taxon>
        <taxon>Bacillati</taxon>
        <taxon>Bacillota</taxon>
        <taxon>Bacilli</taxon>
        <taxon>Bacillales</taxon>
        <taxon>Paenibacillaceae</taxon>
        <taxon>Paenibacillus</taxon>
    </lineage>
</organism>
<keyword evidence="6" id="KW-1185">Reference proteome</keyword>
<evidence type="ECO:0000313" key="6">
    <source>
        <dbReference type="Proteomes" id="UP000637643"/>
    </source>
</evidence>
<dbReference type="PANTHER" id="PTHR42711:SF4">
    <property type="entry name" value="ABC TRANSPORTER RELATED"/>
    <property type="match status" value="1"/>
</dbReference>
<dbReference type="RefSeq" id="WP_189031314.1">
    <property type="nucleotide sequence ID" value="NZ_BMKR01000042.1"/>
</dbReference>
<gene>
    <name evidence="5" type="ORF">GCM10010912_59730</name>
</gene>
<dbReference type="SUPFAM" id="SSF52540">
    <property type="entry name" value="P-loop containing nucleoside triphosphate hydrolases"/>
    <property type="match status" value="1"/>
</dbReference>
<dbReference type="SMART" id="SM00382">
    <property type="entry name" value="AAA"/>
    <property type="match status" value="1"/>
</dbReference>
<accession>A0A917D196</accession>
<keyword evidence="3" id="KW-0067">ATP-binding</keyword>
<sequence length="326" mass="37325">MIEAQRLKRVYKVAVRDKGIKAAFKSLFQAKYTSVEAVKGIGFSIARGEIVALLGPNGAGKTTTLKMLAGLVHPSEGELAVNGFKPFKRDRSFLKSISLLMGNRKRLNWNLPVVDSFELYKELYDIPEQEYQSFLDELIELMDVAEIIQRPVRNLSLGQRMKCEIILSLLHKPQVLFLDEPTIGLDNIAQKNIRNFIKEYNKRYNATVIITSHNMDDIESLCKRVLIINRGELVYDGDMKRLTDLVSNEKRIVITCKDNPINMEQYGTVQSMEDGRIELLIERDRAVEIIPAIMTNPWVQDIDITNIPLTEIIERVYTYGLSYEPK</sequence>
<evidence type="ECO:0000256" key="2">
    <source>
        <dbReference type="ARBA" id="ARBA00022741"/>
    </source>
</evidence>
<dbReference type="PROSITE" id="PS50893">
    <property type="entry name" value="ABC_TRANSPORTER_2"/>
    <property type="match status" value="1"/>
</dbReference>
<dbReference type="AlphaFoldDB" id="A0A917D196"/>
<reference evidence="5" key="2">
    <citation type="submission" date="2020-09" db="EMBL/GenBank/DDBJ databases">
        <authorList>
            <person name="Sun Q."/>
            <person name="Zhou Y."/>
        </authorList>
    </citation>
    <scope>NUCLEOTIDE SEQUENCE</scope>
    <source>
        <strain evidence="5">CGMCC 1.16134</strain>
    </source>
</reference>
<dbReference type="InterPro" id="IPR050763">
    <property type="entry name" value="ABC_transporter_ATP-binding"/>
</dbReference>
<name>A0A917D196_9BACL</name>
<dbReference type="Pfam" id="PF00005">
    <property type="entry name" value="ABC_tran"/>
    <property type="match status" value="1"/>
</dbReference>
<keyword evidence="1" id="KW-0813">Transport</keyword>
<dbReference type="InterPro" id="IPR027417">
    <property type="entry name" value="P-loop_NTPase"/>
</dbReference>
<comment type="caution">
    <text evidence="5">The sequence shown here is derived from an EMBL/GenBank/DDBJ whole genome shotgun (WGS) entry which is preliminary data.</text>
</comment>
<evidence type="ECO:0000259" key="4">
    <source>
        <dbReference type="PROSITE" id="PS50893"/>
    </source>
</evidence>
<keyword evidence="2" id="KW-0547">Nucleotide-binding</keyword>
<evidence type="ECO:0000313" key="5">
    <source>
        <dbReference type="EMBL" id="GGG07110.1"/>
    </source>
</evidence>
<dbReference type="Proteomes" id="UP000637643">
    <property type="component" value="Unassembled WGS sequence"/>
</dbReference>
<protein>
    <submittedName>
        <fullName evidence="5">ABC transporter</fullName>
    </submittedName>
</protein>
<dbReference type="GO" id="GO:0005524">
    <property type="term" value="F:ATP binding"/>
    <property type="evidence" value="ECO:0007669"/>
    <property type="project" value="UniProtKB-KW"/>
</dbReference>